<keyword evidence="3" id="KW-1185">Reference proteome</keyword>
<dbReference type="GO" id="GO:0007165">
    <property type="term" value="P:signal transduction"/>
    <property type="evidence" value="ECO:0007669"/>
    <property type="project" value="InterPro"/>
</dbReference>
<organism evidence="2 3">
    <name type="scientific">Acinetobacter amyesii</name>
    <dbReference type="NCBI Taxonomy" id="2942470"/>
    <lineage>
        <taxon>Bacteria</taxon>
        <taxon>Pseudomonadati</taxon>
        <taxon>Pseudomonadota</taxon>
        <taxon>Gammaproteobacteria</taxon>
        <taxon>Moraxellales</taxon>
        <taxon>Moraxellaceae</taxon>
        <taxon>Acinetobacter</taxon>
    </lineage>
</organism>
<name>A0A1T1GWK2_9GAMM</name>
<dbReference type="Proteomes" id="UP000191160">
    <property type="component" value="Unassembled WGS sequence"/>
</dbReference>
<accession>A0A1T1GWK2</accession>
<dbReference type="InterPro" id="IPR035897">
    <property type="entry name" value="Toll_tir_struct_dom_sf"/>
</dbReference>
<dbReference type="PROSITE" id="PS50104">
    <property type="entry name" value="TIR"/>
    <property type="match status" value="1"/>
</dbReference>
<dbReference type="SUPFAM" id="SSF52200">
    <property type="entry name" value="Toll/Interleukin receptor TIR domain"/>
    <property type="match status" value="1"/>
</dbReference>
<dbReference type="Pfam" id="PF13676">
    <property type="entry name" value="TIR_2"/>
    <property type="match status" value="1"/>
</dbReference>
<sequence length="272" mass="30874">MTAQLDKIQKLIDNGNSVLKTHKPNAPNVIGFATCNLELFTTWKIQALSFLKNNCGLSSPYYTEFFSKVSTPHMSQINIGLGILKAVLEDFNETLDYSASNQSTNSNIKELKKIFISHATKDKVIIEEIIELLESIGVESEQIFCSSFEGYGIPLGENFLEKIRKELSSDVLVLFVLTENFYESKVCLCEMGAAWALSKQHIPIVVPPLSYSDIQGVIPLTQGLIINDITKLNSFKERIEELFKFKNKLSFSTWERKRERFIRDVETHFSVS</sequence>
<comment type="caution">
    <text evidence="2">The sequence shown here is derived from an EMBL/GenBank/DDBJ whole genome shotgun (WGS) entry which is preliminary data.</text>
</comment>
<evidence type="ECO:0000259" key="1">
    <source>
        <dbReference type="PROSITE" id="PS50104"/>
    </source>
</evidence>
<dbReference type="InterPro" id="IPR000157">
    <property type="entry name" value="TIR_dom"/>
</dbReference>
<gene>
    <name evidence="2" type="ORF">B1202_11140</name>
</gene>
<proteinExistence type="predicted"/>
<feature type="domain" description="TIR" evidence="1">
    <location>
        <begin position="110"/>
        <end position="269"/>
    </location>
</feature>
<evidence type="ECO:0000313" key="2">
    <source>
        <dbReference type="EMBL" id="OOV81986.1"/>
    </source>
</evidence>
<dbReference type="EMBL" id="MVKX01000006">
    <property type="protein sequence ID" value="OOV81986.1"/>
    <property type="molecule type" value="Genomic_DNA"/>
</dbReference>
<dbReference type="RefSeq" id="WP_078190663.1">
    <property type="nucleotide sequence ID" value="NZ_JAMCOZ010000006.1"/>
</dbReference>
<dbReference type="AlphaFoldDB" id="A0A1T1GWK2"/>
<evidence type="ECO:0000313" key="3">
    <source>
        <dbReference type="Proteomes" id="UP000191160"/>
    </source>
</evidence>
<reference evidence="2 3" key="1">
    <citation type="submission" date="2017-02" db="EMBL/GenBank/DDBJ databases">
        <title>Acinetobacter sp. ANC 4945, whole genome shotgun sequencing project.</title>
        <authorList>
            <person name="Radolfova-Krizova L."/>
            <person name="Al Atrouni A."/>
            <person name="Nemec A."/>
        </authorList>
    </citation>
    <scope>NUCLEOTIDE SEQUENCE [LARGE SCALE GENOMIC DNA]</scope>
    <source>
        <strain evidence="2 3">ANC 4945</strain>
    </source>
</reference>
<protein>
    <recommendedName>
        <fullName evidence="1">TIR domain-containing protein</fullName>
    </recommendedName>
</protein>
<dbReference type="Gene3D" id="3.40.50.10140">
    <property type="entry name" value="Toll/interleukin-1 receptor homology (TIR) domain"/>
    <property type="match status" value="1"/>
</dbReference>